<evidence type="ECO:0000313" key="3">
    <source>
        <dbReference type="Proteomes" id="UP000472335"/>
    </source>
</evidence>
<dbReference type="AlphaFoldDB" id="A0A6G4VDM8"/>
<organism evidence="2 3">
    <name type="scientific">Streptomyces scabichelini</name>
    <dbReference type="NCBI Taxonomy" id="2711217"/>
    <lineage>
        <taxon>Bacteria</taxon>
        <taxon>Bacillati</taxon>
        <taxon>Actinomycetota</taxon>
        <taxon>Actinomycetes</taxon>
        <taxon>Kitasatosporales</taxon>
        <taxon>Streptomycetaceae</taxon>
        <taxon>Streptomyces</taxon>
    </lineage>
</organism>
<evidence type="ECO:0000313" key="2">
    <source>
        <dbReference type="EMBL" id="NGO12199.1"/>
    </source>
</evidence>
<name>A0A6G4VDM8_9ACTN</name>
<dbReference type="EMBL" id="JAAKZY010000131">
    <property type="protein sequence ID" value="NGO12199.1"/>
    <property type="molecule type" value="Genomic_DNA"/>
</dbReference>
<proteinExistence type="predicted"/>
<protein>
    <submittedName>
        <fullName evidence="2">Uncharacterized protein</fullName>
    </submittedName>
</protein>
<comment type="caution">
    <text evidence="2">The sequence shown here is derived from an EMBL/GenBank/DDBJ whole genome shotgun (WGS) entry which is preliminary data.</text>
</comment>
<sequence>MSHGESTVKRRPLPVAAALAATAALLLTACGSGDDSSKDNDKIAGAGTGDTKTSASPGASASDDAERPAMTLPDDIKETFENWKTGDATKDAILADAGRAQTAVTHAVVKGDPEDPALSFYQAGTALPGSQDWVKSVIDSGSTFTGEVRYYAPDISVLGKNLAGVAFCSDESKAFNKDRETNKVDKTPVSNDSYVLYSTRLEKNEQGVWQTTKLESERGNKKCTP</sequence>
<reference evidence="2 3" key="1">
    <citation type="submission" date="2020-02" db="EMBL/GenBank/DDBJ databases">
        <title>Whole-genome analyses of novel actinobacteria.</title>
        <authorList>
            <person name="Sahin N."/>
            <person name="Gencbay T."/>
        </authorList>
    </citation>
    <scope>NUCLEOTIDE SEQUENCE [LARGE SCALE GENOMIC DNA]</scope>
    <source>
        <strain evidence="2 3">HC44</strain>
    </source>
</reference>
<gene>
    <name evidence="2" type="ORF">G5C60_32485</name>
</gene>
<dbReference type="Proteomes" id="UP000472335">
    <property type="component" value="Unassembled WGS sequence"/>
</dbReference>
<feature type="region of interest" description="Disordered" evidence="1">
    <location>
        <begin position="30"/>
        <end position="74"/>
    </location>
</feature>
<keyword evidence="3" id="KW-1185">Reference proteome</keyword>
<evidence type="ECO:0000256" key="1">
    <source>
        <dbReference type="SAM" id="MobiDB-lite"/>
    </source>
</evidence>
<accession>A0A6G4VDM8</accession>